<protein>
    <submittedName>
        <fullName evidence="1">Uncharacterized protein</fullName>
    </submittedName>
</protein>
<reference evidence="1 2" key="1">
    <citation type="submission" date="2016-04" db="EMBL/GenBank/DDBJ databases">
        <title>Evolutionary innovation and constraint leading to complex multicellularity in the Ascomycota.</title>
        <authorList>
            <person name="Cisse O."/>
            <person name="Nguyen A."/>
            <person name="Hewitt D.A."/>
            <person name="Jedd G."/>
            <person name="Stajich J.E."/>
        </authorList>
    </citation>
    <scope>NUCLEOTIDE SEQUENCE [LARGE SCALE GENOMIC DNA]</scope>
    <source>
        <strain evidence="1 2">DAH-3</strain>
    </source>
</reference>
<proteinExistence type="predicted"/>
<evidence type="ECO:0000313" key="1">
    <source>
        <dbReference type="EMBL" id="OLL26849.1"/>
    </source>
</evidence>
<sequence length="86" mass="10070">MPEIPRSKSLGAMELEEMNVFLRKQPRRYSANTQALRREAVAQHRPEWVREALEARNRQLHASIVVREPTPDPSEKTRKLCFCIIT</sequence>
<accession>A0A1U7LW51</accession>
<comment type="caution">
    <text evidence="1">The sequence shown here is derived from an EMBL/GenBank/DDBJ whole genome shotgun (WGS) entry which is preliminary data.</text>
</comment>
<gene>
    <name evidence="1" type="ORF">NEOLI_000925</name>
</gene>
<evidence type="ECO:0000313" key="2">
    <source>
        <dbReference type="Proteomes" id="UP000186594"/>
    </source>
</evidence>
<dbReference type="EMBL" id="LXFE01000143">
    <property type="protein sequence ID" value="OLL26849.1"/>
    <property type="molecule type" value="Genomic_DNA"/>
</dbReference>
<dbReference type="Proteomes" id="UP000186594">
    <property type="component" value="Unassembled WGS sequence"/>
</dbReference>
<name>A0A1U7LW51_NEOID</name>
<dbReference type="AlphaFoldDB" id="A0A1U7LW51"/>
<organism evidence="1 2">
    <name type="scientific">Neolecta irregularis (strain DAH-3)</name>
    <dbReference type="NCBI Taxonomy" id="1198029"/>
    <lineage>
        <taxon>Eukaryota</taxon>
        <taxon>Fungi</taxon>
        <taxon>Dikarya</taxon>
        <taxon>Ascomycota</taxon>
        <taxon>Taphrinomycotina</taxon>
        <taxon>Neolectales</taxon>
        <taxon>Neolectaceae</taxon>
        <taxon>Neolecta</taxon>
    </lineage>
</organism>
<keyword evidence="2" id="KW-1185">Reference proteome</keyword>